<dbReference type="Proteomes" id="UP000235371">
    <property type="component" value="Unassembled WGS sequence"/>
</dbReference>
<organism evidence="1 2">
    <name type="scientific">Hyaloscypha bicolor E</name>
    <dbReference type="NCBI Taxonomy" id="1095630"/>
    <lineage>
        <taxon>Eukaryota</taxon>
        <taxon>Fungi</taxon>
        <taxon>Dikarya</taxon>
        <taxon>Ascomycota</taxon>
        <taxon>Pezizomycotina</taxon>
        <taxon>Leotiomycetes</taxon>
        <taxon>Helotiales</taxon>
        <taxon>Hyaloscyphaceae</taxon>
        <taxon>Hyaloscypha</taxon>
        <taxon>Hyaloscypha bicolor</taxon>
    </lineage>
</organism>
<evidence type="ECO:0000313" key="2">
    <source>
        <dbReference type="Proteomes" id="UP000235371"/>
    </source>
</evidence>
<keyword evidence="2" id="KW-1185">Reference proteome</keyword>
<dbReference type="AlphaFoldDB" id="A0A2J6TKM2"/>
<protein>
    <submittedName>
        <fullName evidence="1">Uncharacterized protein</fullName>
    </submittedName>
</protein>
<name>A0A2J6TKM2_9HELO</name>
<dbReference type="InParanoid" id="A0A2J6TKM2"/>
<sequence>MSADKAPVEKLPLTARKNVRDGWEAKKGALEEQMLTLLGVPWKFEVNALAIYPYAEADSYGHNSPGDCIFAYFDAFVWSLKNSFIEYHGDAGKEELNTVCPTHTVTFLASPKFSYCGCDVQDGQFRLLFHPEKLGTNISHVGEKIAEALSTAPQPEGASTLSYAARHSIKTEYTTKIIPMLEKARTLLQNPKLEFQPGFEALGEKLKNGKDVRDDWETNLGDFARKYYESFIDVLEREKFGEDEMLREGLEEGVPKGVVQLKLVDVLKNGGYNETVLDDGVLSIQTTPDRWGTNIHYSCEKLVDLL</sequence>
<dbReference type="GeneID" id="36582282"/>
<dbReference type="EMBL" id="KZ613780">
    <property type="protein sequence ID" value="PMD63557.1"/>
    <property type="molecule type" value="Genomic_DNA"/>
</dbReference>
<dbReference type="RefSeq" id="XP_024740461.1">
    <property type="nucleotide sequence ID" value="XM_024874202.1"/>
</dbReference>
<accession>A0A2J6TKM2</accession>
<evidence type="ECO:0000313" key="1">
    <source>
        <dbReference type="EMBL" id="PMD63557.1"/>
    </source>
</evidence>
<dbReference type="OrthoDB" id="2364174at2759"/>
<gene>
    <name evidence="1" type="ORF">K444DRAFT_522389</name>
</gene>
<proteinExistence type="predicted"/>
<reference evidence="1 2" key="1">
    <citation type="submission" date="2016-04" db="EMBL/GenBank/DDBJ databases">
        <title>A degradative enzymes factory behind the ericoid mycorrhizal symbiosis.</title>
        <authorList>
            <consortium name="DOE Joint Genome Institute"/>
            <person name="Martino E."/>
            <person name="Morin E."/>
            <person name="Grelet G."/>
            <person name="Kuo A."/>
            <person name="Kohler A."/>
            <person name="Daghino S."/>
            <person name="Barry K."/>
            <person name="Choi C."/>
            <person name="Cichocki N."/>
            <person name="Clum A."/>
            <person name="Copeland A."/>
            <person name="Hainaut M."/>
            <person name="Haridas S."/>
            <person name="Labutti K."/>
            <person name="Lindquist E."/>
            <person name="Lipzen A."/>
            <person name="Khouja H.-R."/>
            <person name="Murat C."/>
            <person name="Ohm R."/>
            <person name="Olson A."/>
            <person name="Spatafora J."/>
            <person name="Veneault-Fourrey C."/>
            <person name="Henrissat B."/>
            <person name="Grigoriev I."/>
            <person name="Martin F."/>
            <person name="Perotto S."/>
        </authorList>
    </citation>
    <scope>NUCLEOTIDE SEQUENCE [LARGE SCALE GENOMIC DNA]</scope>
    <source>
        <strain evidence="1 2">E</strain>
    </source>
</reference>